<feature type="transmembrane region" description="Helical" evidence="1">
    <location>
        <begin position="120"/>
        <end position="140"/>
    </location>
</feature>
<dbReference type="InterPro" id="IPR025962">
    <property type="entry name" value="SdpI/YhfL"/>
</dbReference>
<keyword evidence="1" id="KW-0812">Transmembrane</keyword>
<dbReference type="EMBL" id="JBHUOZ010000001">
    <property type="protein sequence ID" value="MFD2918735.1"/>
    <property type="molecule type" value="Genomic_DNA"/>
</dbReference>
<name>A0ABW6A0C0_9BACT</name>
<sequence length="221" mass="24964">MNKLVKLLIWPVFIAPLVYLAFAWSKLPATVPLHFNFNGQPDRYGSKYELLLPVGIMVVVSIGVYYLLNNLHRIDPKKSYTEENRGRMQRLALGLTLFMSALGCYIVQSSVDGMINMPGNYIVALLGLLFAFLGNYMYTIKPNYFAGFRMPWTLNDNENWRLTHKLAGVLWFAGGLLIALLALVLPARFAMGAFITVTLIITLIPAVYSYRLYANKKKQAS</sequence>
<feature type="transmembrane region" description="Helical" evidence="1">
    <location>
        <begin position="50"/>
        <end position="68"/>
    </location>
</feature>
<keyword evidence="1" id="KW-0472">Membrane</keyword>
<reference evidence="4" key="1">
    <citation type="journal article" date="2019" name="Int. J. Syst. Evol. Microbiol.">
        <title>The Global Catalogue of Microorganisms (GCM) 10K type strain sequencing project: providing services to taxonomists for standard genome sequencing and annotation.</title>
        <authorList>
            <consortium name="The Broad Institute Genomics Platform"/>
            <consortium name="The Broad Institute Genome Sequencing Center for Infectious Disease"/>
            <person name="Wu L."/>
            <person name="Ma J."/>
        </authorList>
    </citation>
    <scope>NUCLEOTIDE SEQUENCE [LARGE SCALE GENOMIC DNA]</scope>
    <source>
        <strain evidence="4">KCTC 23299</strain>
    </source>
</reference>
<evidence type="ECO:0000313" key="3">
    <source>
        <dbReference type="EMBL" id="MFD2918735.1"/>
    </source>
</evidence>
<gene>
    <name evidence="3" type="ORF">ACFS6H_03370</name>
</gene>
<feature type="transmembrane region" description="Helical" evidence="1">
    <location>
        <begin position="166"/>
        <end position="185"/>
    </location>
</feature>
<dbReference type="PANTHER" id="PTHR37810">
    <property type="entry name" value="IMMUNITY PROTEIN SDPI"/>
    <property type="match status" value="1"/>
</dbReference>
<dbReference type="PANTHER" id="PTHR37810:SF5">
    <property type="entry name" value="IMMUNITY PROTEIN SDPI"/>
    <property type="match status" value="1"/>
</dbReference>
<feature type="transmembrane region" description="Helical" evidence="1">
    <location>
        <begin position="89"/>
        <end position="108"/>
    </location>
</feature>
<protein>
    <submittedName>
        <fullName evidence="3">SdpI family protein</fullName>
    </submittedName>
</protein>
<evidence type="ECO:0000259" key="2">
    <source>
        <dbReference type="Pfam" id="PF07853"/>
    </source>
</evidence>
<keyword evidence="1" id="KW-1133">Transmembrane helix</keyword>
<dbReference type="InterPro" id="IPR026272">
    <property type="entry name" value="SdpI"/>
</dbReference>
<proteinExistence type="predicted"/>
<dbReference type="Proteomes" id="UP001597511">
    <property type="component" value="Unassembled WGS sequence"/>
</dbReference>
<dbReference type="InterPro" id="IPR012867">
    <property type="entry name" value="DUF1648"/>
</dbReference>
<feature type="transmembrane region" description="Helical" evidence="1">
    <location>
        <begin position="191"/>
        <end position="213"/>
    </location>
</feature>
<evidence type="ECO:0000313" key="4">
    <source>
        <dbReference type="Proteomes" id="UP001597511"/>
    </source>
</evidence>
<feature type="transmembrane region" description="Helical" evidence="1">
    <location>
        <begin position="7"/>
        <end position="25"/>
    </location>
</feature>
<accession>A0ABW6A0C0</accession>
<evidence type="ECO:0000256" key="1">
    <source>
        <dbReference type="SAM" id="Phobius"/>
    </source>
</evidence>
<dbReference type="PIRSF" id="PIRSF038959">
    <property type="entry name" value="SdpI"/>
    <property type="match status" value="1"/>
</dbReference>
<comment type="caution">
    <text evidence="3">The sequence shown here is derived from an EMBL/GenBank/DDBJ whole genome shotgun (WGS) entry which is preliminary data.</text>
</comment>
<organism evidence="3 4">
    <name type="scientific">Terrimonas rubra</name>
    <dbReference type="NCBI Taxonomy" id="1035890"/>
    <lineage>
        <taxon>Bacteria</taxon>
        <taxon>Pseudomonadati</taxon>
        <taxon>Bacteroidota</taxon>
        <taxon>Chitinophagia</taxon>
        <taxon>Chitinophagales</taxon>
        <taxon>Chitinophagaceae</taxon>
        <taxon>Terrimonas</taxon>
    </lineage>
</organism>
<dbReference type="RefSeq" id="WP_386095215.1">
    <property type="nucleotide sequence ID" value="NZ_JBHUOZ010000001.1"/>
</dbReference>
<keyword evidence="4" id="KW-1185">Reference proteome</keyword>
<dbReference type="Pfam" id="PF07853">
    <property type="entry name" value="DUF1648"/>
    <property type="match status" value="1"/>
</dbReference>
<dbReference type="Pfam" id="PF13630">
    <property type="entry name" value="SdpI"/>
    <property type="match status" value="1"/>
</dbReference>
<feature type="domain" description="DUF1648" evidence="2">
    <location>
        <begin position="12"/>
        <end position="58"/>
    </location>
</feature>